<feature type="domain" description="Glycoside hydrolase family 20 catalytic" evidence="7">
    <location>
        <begin position="138"/>
        <end position="479"/>
    </location>
</feature>
<evidence type="ECO:0000256" key="5">
    <source>
        <dbReference type="ARBA" id="ARBA00023295"/>
    </source>
</evidence>
<dbReference type="PRINTS" id="PR00738">
    <property type="entry name" value="GLHYDRLASE20"/>
</dbReference>
<evidence type="ECO:0000313" key="9">
    <source>
        <dbReference type="EMBL" id="GAA3689976.1"/>
    </source>
</evidence>
<reference evidence="10" key="1">
    <citation type="journal article" date="2019" name="Int. J. Syst. Evol. Microbiol.">
        <title>The Global Catalogue of Microorganisms (GCM) 10K type strain sequencing project: providing services to taxonomists for standard genome sequencing and annotation.</title>
        <authorList>
            <consortium name="The Broad Institute Genomics Platform"/>
            <consortium name="The Broad Institute Genome Sequencing Center for Infectious Disease"/>
            <person name="Wu L."/>
            <person name="Ma J."/>
        </authorList>
    </citation>
    <scope>NUCLEOTIDE SEQUENCE [LARGE SCALE GENOMIC DNA]</scope>
    <source>
        <strain evidence="10">JCM 16548</strain>
    </source>
</reference>
<dbReference type="Pfam" id="PF00728">
    <property type="entry name" value="Glyco_hydro_20"/>
    <property type="match status" value="1"/>
</dbReference>
<evidence type="ECO:0000313" key="10">
    <source>
        <dbReference type="Proteomes" id="UP001500051"/>
    </source>
</evidence>
<dbReference type="InterPro" id="IPR015882">
    <property type="entry name" value="HEX_bac_N"/>
</dbReference>
<feature type="domain" description="Beta-hexosaminidase bacterial type N-terminal" evidence="8">
    <location>
        <begin position="14"/>
        <end position="134"/>
    </location>
</feature>
<dbReference type="InterPro" id="IPR017853">
    <property type="entry name" value="GH"/>
</dbReference>
<protein>
    <recommendedName>
        <fullName evidence="3">beta-N-acetylhexosaminidase</fullName>
        <ecNumber evidence="3">3.2.1.52</ecNumber>
    </recommendedName>
</protein>
<comment type="similarity">
    <text evidence="2">Belongs to the glycosyl hydrolase 20 family.</text>
</comment>
<comment type="catalytic activity">
    <reaction evidence="1">
        <text>Hydrolysis of terminal non-reducing N-acetyl-D-hexosamine residues in N-acetyl-beta-D-hexosaminides.</text>
        <dbReference type="EC" id="3.2.1.52"/>
    </reaction>
</comment>
<evidence type="ECO:0000256" key="4">
    <source>
        <dbReference type="ARBA" id="ARBA00022801"/>
    </source>
</evidence>
<dbReference type="Gene3D" id="3.20.20.80">
    <property type="entry name" value="Glycosidases"/>
    <property type="match status" value="1"/>
</dbReference>
<accession>A0ABP7CKH7</accession>
<dbReference type="PANTHER" id="PTHR22600">
    <property type="entry name" value="BETA-HEXOSAMINIDASE"/>
    <property type="match status" value="1"/>
</dbReference>
<comment type="caution">
    <text evidence="9">The sequence shown here is derived from an EMBL/GenBank/DDBJ whole genome shotgun (WGS) entry which is preliminary data.</text>
</comment>
<evidence type="ECO:0000259" key="7">
    <source>
        <dbReference type="Pfam" id="PF00728"/>
    </source>
</evidence>
<dbReference type="CDD" id="cd06563">
    <property type="entry name" value="GH20_chitobiase-like"/>
    <property type="match status" value="1"/>
</dbReference>
<dbReference type="InterPro" id="IPR025705">
    <property type="entry name" value="Beta_hexosaminidase_sua/sub"/>
</dbReference>
<evidence type="ECO:0000256" key="6">
    <source>
        <dbReference type="SAM" id="MobiDB-lite"/>
    </source>
</evidence>
<evidence type="ECO:0000256" key="1">
    <source>
        <dbReference type="ARBA" id="ARBA00001231"/>
    </source>
</evidence>
<evidence type="ECO:0000256" key="3">
    <source>
        <dbReference type="ARBA" id="ARBA00012663"/>
    </source>
</evidence>
<dbReference type="InterPro" id="IPR015883">
    <property type="entry name" value="Glyco_hydro_20_cat"/>
</dbReference>
<dbReference type="EMBL" id="BAAAYX010000002">
    <property type="protein sequence ID" value="GAA3689976.1"/>
    <property type="molecule type" value="Genomic_DNA"/>
</dbReference>
<gene>
    <name evidence="9" type="ORF">GCM10022204_00990</name>
</gene>
<dbReference type="PANTHER" id="PTHR22600:SF57">
    <property type="entry name" value="BETA-N-ACETYLHEXOSAMINIDASE"/>
    <property type="match status" value="1"/>
</dbReference>
<evidence type="ECO:0000259" key="8">
    <source>
        <dbReference type="Pfam" id="PF02838"/>
    </source>
</evidence>
<dbReference type="SUPFAM" id="SSF55545">
    <property type="entry name" value="beta-N-acetylhexosaminidase-like domain"/>
    <property type="match status" value="1"/>
</dbReference>
<name>A0ABP7CKH7_9ACTN</name>
<organism evidence="9 10">
    <name type="scientific">Microlunatus aurantiacus</name>
    <dbReference type="NCBI Taxonomy" id="446786"/>
    <lineage>
        <taxon>Bacteria</taxon>
        <taxon>Bacillati</taxon>
        <taxon>Actinomycetota</taxon>
        <taxon>Actinomycetes</taxon>
        <taxon>Propionibacteriales</taxon>
        <taxon>Propionibacteriaceae</taxon>
        <taxon>Microlunatus</taxon>
    </lineage>
</organism>
<sequence>MKQVTSPTTSSPRSVLPVPVRTEPQVGRFTLTHDLAIATDQPGWAAVVRRLLSPGTGLELPAAAHGALRLVRDDSLADEAYVVEVDNDQITLTAASPRGLNWATQTLRQLLPPSALRPAPTGEALHLDGVKIVDEPRFGWRGVHLDVGRHFMPLTDLFRFVDLIALHKYNVFHLHLTEDQGWRFASRKYPKLQERASWRAETQRHHQDFADGTPHGGFYTHDQLRALVRYAADRGITVMPELEFPGHVLALLAAYPELGNHPETGYAPATTFGVFPEVLNMTDDAMTVIFDLYTELLEVFDSPYVHVGGDECPRDEWIASPAARELAERRGLPGPEYLQRWLTEQLRDWLAARDRRLVGWDEINDEGPLEGAVAMAWRDASYGIAAAKAGLDVIMCPVTHTYFDYYQSDDPTEAYAIGGHLPLEQVYAFEPLTGLPAEVHDKVLGTQCQLWREYMPDTRRVDYMLFPRACAHAEVAWSSPEGRSYEEFLGRLPTHLDRLSTIGVEYRPLAGPLPWQQGGTGPLRRPVEHGGPSV</sequence>
<keyword evidence="4" id="KW-0378">Hydrolase</keyword>
<dbReference type="SUPFAM" id="SSF51445">
    <property type="entry name" value="(Trans)glycosidases"/>
    <property type="match status" value="1"/>
</dbReference>
<dbReference type="Pfam" id="PF02838">
    <property type="entry name" value="Glyco_hydro_20b"/>
    <property type="match status" value="1"/>
</dbReference>
<keyword evidence="5" id="KW-0326">Glycosidase</keyword>
<evidence type="ECO:0000256" key="2">
    <source>
        <dbReference type="ARBA" id="ARBA00006285"/>
    </source>
</evidence>
<dbReference type="Gene3D" id="3.30.379.10">
    <property type="entry name" value="Chitobiase/beta-hexosaminidase domain 2-like"/>
    <property type="match status" value="1"/>
</dbReference>
<dbReference type="EC" id="3.2.1.52" evidence="3"/>
<feature type="region of interest" description="Disordered" evidence="6">
    <location>
        <begin position="513"/>
        <end position="534"/>
    </location>
</feature>
<keyword evidence="10" id="KW-1185">Reference proteome</keyword>
<dbReference type="Proteomes" id="UP001500051">
    <property type="component" value="Unassembled WGS sequence"/>
</dbReference>
<proteinExistence type="inferred from homology"/>
<dbReference type="InterPro" id="IPR029018">
    <property type="entry name" value="Hex-like_dom2"/>
</dbReference>